<sequence>MAEIAKCPLFWTENPRILVDNASDFFPFSQDAKVCSTTALNSLTRFGLYLGILLTVLTRMPVYLGVPVLTAVLAIALFYGMRQQGTLRTGASPDLLDGPMSEGFQDIEGSAASGKMLEDIIGTKTRTDPSGPNPFMNVLLNEISDFPTKPPAKYTASGDVRERLDKQFAVQVYSDPGDVWNRNQGQRQFYTTPSTSVPNDRDSYQNWLYRIPGKTCKEGNMAACKSGSSGSPLPIFNQS</sequence>
<dbReference type="EMBL" id="MN739664">
    <property type="protein sequence ID" value="QHT19179.1"/>
    <property type="molecule type" value="Genomic_DNA"/>
</dbReference>
<protein>
    <recommendedName>
        <fullName evidence="2">Minor capsid protein P9 transmembrane helices domain-containing protein</fullName>
    </recommendedName>
</protein>
<reference evidence="3" key="1">
    <citation type="journal article" date="2020" name="Nature">
        <title>Giant virus diversity and host interactions through global metagenomics.</title>
        <authorList>
            <person name="Schulz F."/>
            <person name="Roux S."/>
            <person name="Paez-Espino D."/>
            <person name="Jungbluth S."/>
            <person name="Walsh D.A."/>
            <person name="Denef V.J."/>
            <person name="McMahon K.D."/>
            <person name="Konstantinidis K.T."/>
            <person name="Eloe-Fadrosh E.A."/>
            <person name="Kyrpides N.C."/>
            <person name="Woyke T."/>
        </authorList>
    </citation>
    <scope>NUCLEOTIDE SEQUENCE</scope>
    <source>
        <strain evidence="3">GVMAG-M-3300023174-57</strain>
    </source>
</reference>
<evidence type="ECO:0000256" key="1">
    <source>
        <dbReference type="SAM" id="Phobius"/>
    </source>
</evidence>
<feature type="transmembrane region" description="Helical" evidence="1">
    <location>
        <begin position="46"/>
        <end position="79"/>
    </location>
</feature>
<organism evidence="3">
    <name type="scientific">viral metagenome</name>
    <dbReference type="NCBI Taxonomy" id="1070528"/>
    <lineage>
        <taxon>unclassified sequences</taxon>
        <taxon>metagenomes</taxon>
        <taxon>organismal metagenomes</taxon>
    </lineage>
</organism>
<name>A0A6C0DT01_9ZZZZ</name>
<evidence type="ECO:0000313" key="3">
    <source>
        <dbReference type="EMBL" id="QHT19179.1"/>
    </source>
</evidence>
<evidence type="ECO:0000259" key="2">
    <source>
        <dbReference type="Pfam" id="PF19066"/>
    </source>
</evidence>
<dbReference type="Pfam" id="PF19066">
    <property type="entry name" value="P9_TM"/>
    <property type="match status" value="1"/>
</dbReference>
<dbReference type="AlphaFoldDB" id="A0A6C0DT01"/>
<proteinExistence type="predicted"/>
<keyword evidence="1" id="KW-0812">Transmembrane</keyword>
<dbReference type="InterPro" id="IPR043915">
    <property type="entry name" value="P9_TM"/>
</dbReference>
<keyword evidence="1" id="KW-1133">Transmembrane helix</keyword>
<accession>A0A6C0DT01</accession>
<feature type="domain" description="Minor capsid protein P9 transmembrane helices" evidence="2">
    <location>
        <begin position="10"/>
        <end position="78"/>
    </location>
</feature>
<keyword evidence="1" id="KW-0472">Membrane</keyword>